<feature type="chain" id="PRO_5046960034" description="Porin" evidence="1">
    <location>
        <begin position="25"/>
        <end position="254"/>
    </location>
</feature>
<dbReference type="Proteomes" id="UP001529491">
    <property type="component" value="Chromosome"/>
</dbReference>
<organism evidence="2 3">
    <name type="scientific">Shewanella youngdeokensis</name>
    <dbReference type="NCBI Taxonomy" id="2999068"/>
    <lineage>
        <taxon>Bacteria</taxon>
        <taxon>Pseudomonadati</taxon>
        <taxon>Pseudomonadota</taxon>
        <taxon>Gammaproteobacteria</taxon>
        <taxon>Alteromonadales</taxon>
        <taxon>Shewanellaceae</taxon>
        <taxon>Shewanella</taxon>
    </lineage>
</organism>
<evidence type="ECO:0000313" key="3">
    <source>
        <dbReference type="Proteomes" id="UP001529491"/>
    </source>
</evidence>
<sequence length="254" mass="28262">MNLYKVSVISLAISTLMLTGTAHAKVFKQATSFDTGYRFQIGDRSEASNQIDFFSMGIKHITLADWGSIKVKGKVENIFQLTETDPRGNDANVAYKTFADAYYNLSNSGIQAWWTEFSLANQKVSEFSNGLGVAYPVDLGGVKLKAGVAASYTVAHSPSKLDSDGDGRFNGYGFTTTHLEASFSINKKLIAFALWDARWDRDEDFKAIFNWDENSGHHVLTGLKYKYSKTMSMTAIYHYMVDWGAMTKMGNPLI</sequence>
<evidence type="ECO:0000256" key="1">
    <source>
        <dbReference type="SAM" id="SignalP"/>
    </source>
</evidence>
<evidence type="ECO:0000313" key="2">
    <source>
        <dbReference type="EMBL" id="WOT04847.1"/>
    </source>
</evidence>
<dbReference type="RefSeq" id="WP_310472485.1">
    <property type="nucleotide sequence ID" value="NZ_CP136522.1"/>
</dbReference>
<reference evidence="2 3" key="1">
    <citation type="submission" date="2023-10" db="EMBL/GenBank/DDBJ databases">
        <title>Complete genome sequence of Shewanella sp. DAU334.</title>
        <authorList>
            <person name="Lee Y.-S."/>
            <person name="Jeong H.-R."/>
            <person name="Hwang E.-J."/>
            <person name="Choi Y.-L."/>
            <person name="Kim G.-D."/>
        </authorList>
    </citation>
    <scope>NUCLEOTIDE SEQUENCE [LARGE SCALE GENOMIC DNA]</scope>
    <source>
        <strain evidence="2 3">DAU334</strain>
    </source>
</reference>
<protein>
    <recommendedName>
        <fullName evidence="4">Porin</fullName>
    </recommendedName>
</protein>
<keyword evidence="3" id="KW-1185">Reference proteome</keyword>
<evidence type="ECO:0008006" key="4">
    <source>
        <dbReference type="Google" id="ProtNLM"/>
    </source>
</evidence>
<proteinExistence type="predicted"/>
<accession>A0ABZ0JX36</accession>
<gene>
    <name evidence="2" type="ORF">RGE70_16255</name>
</gene>
<feature type="signal peptide" evidence="1">
    <location>
        <begin position="1"/>
        <end position="24"/>
    </location>
</feature>
<name>A0ABZ0JX36_9GAMM</name>
<keyword evidence="1" id="KW-0732">Signal</keyword>
<dbReference type="EMBL" id="CP136522">
    <property type="protein sequence ID" value="WOT04847.1"/>
    <property type="molecule type" value="Genomic_DNA"/>
</dbReference>